<evidence type="ECO:0000256" key="2">
    <source>
        <dbReference type="ARBA" id="ARBA00022989"/>
    </source>
</evidence>
<feature type="transmembrane region" description="Helical" evidence="5">
    <location>
        <begin position="347"/>
        <end position="367"/>
    </location>
</feature>
<dbReference type="Proteomes" id="UP000566324">
    <property type="component" value="Unassembled WGS sequence"/>
</dbReference>
<feature type="compositionally biased region" description="Basic and acidic residues" evidence="4">
    <location>
        <begin position="441"/>
        <end position="451"/>
    </location>
</feature>
<dbReference type="InterPro" id="IPR011701">
    <property type="entry name" value="MFS"/>
</dbReference>
<keyword evidence="1 5" id="KW-0812">Transmembrane</keyword>
<reference evidence="7 8" key="1">
    <citation type="submission" date="2020-08" db="EMBL/GenBank/DDBJ databases">
        <title>Genomic Encyclopedia of Type Strains, Phase IV (KMG-IV): sequencing the most valuable type-strain genomes for metagenomic binning, comparative biology and taxonomic classification.</title>
        <authorList>
            <person name="Goeker M."/>
        </authorList>
    </citation>
    <scope>NUCLEOTIDE SEQUENCE [LARGE SCALE GENOMIC DNA]</scope>
    <source>
        <strain evidence="7 8">DSM 17328</strain>
    </source>
</reference>
<dbReference type="InterPro" id="IPR036259">
    <property type="entry name" value="MFS_trans_sf"/>
</dbReference>
<feature type="transmembrane region" description="Helical" evidence="5">
    <location>
        <begin position="177"/>
        <end position="194"/>
    </location>
</feature>
<dbReference type="PANTHER" id="PTHR11360">
    <property type="entry name" value="MONOCARBOXYLATE TRANSPORTER"/>
    <property type="match status" value="1"/>
</dbReference>
<organism evidence="7 8">
    <name type="scientific">Sphingosinicella soli</name>
    <dbReference type="NCBI Taxonomy" id="333708"/>
    <lineage>
        <taxon>Bacteria</taxon>
        <taxon>Pseudomonadati</taxon>
        <taxon>Pseudomonadota</taxon>
        <taxon>Alphaproteobacteria</taxon>
        <taxon>Sphingomonadales</taxon>
        <taxon>Sphingosinicellaceae</taxon>
        <taxon>Sphingosinicella</taxon>
    </lineage>
</organism>
<evidence type="ECO:0000256" key="3">
    <source>
        <dbReference type="ARBA" id="ARBA00023136"/>
    </source>
</evidence>
<feature type="transmembrane region" description="Helical" evidence="5">
    <location>
        <begin position="263"/>
        <end position="283"/>
    </location>
</feature>
<feature type="transmembrane region" description="Helical" evidence="5">
    <location>
        <begin position="109"/>
        <end position="132"/>
    </location>
</feature>
<dbReference type="GO" id="GO:0022857">
    <property type="term" value="F:transmembrane transporter activity"/>
    <property type="evidence" value="ECO:0007669"/>
    <property type="project" value="InterPro"/>
</dbReference>
<dbReference type="InterPro" id="IPR020846">
    <property type="entry name" value="MFS_dom"/>
</dbReference>
<evidence type="ECO:0000259" key="6">
    <source>
        <dbReference type="PROSITE" id="PS50850"/>
    </source>
</evidence>
<sequence>MFRFDQKFRDEFRESWQVLLIATLALFFGFSAPAFSLPFIYPEVIREFGWTREQATLLASAKYMTGVFACLFFGRFLDIAGAWRALMVSVVVGGLALIAFAFVSGLPSYYAVGVLLGIAGPGAMVSSFVVVARSFRASQGTATGIVLLGGAIGGVVMPVVTQALIDAFGWRTGMVSLSTGIWLVAVPALVYGMVRVPLPDHRAKAGASEAVSVTAYFSGLMKGSAFWLMGIAFFLITVVDQALSQHQVLMFGDTGLSPADGALAVSAIGFVAIFGRLVAGNILDRSSNRGAAALYLSFTLAALLSLALETPLILIGYIVVRALALSIAMVDGPVISRHVYGTQHLGLLTGLFVAMANLGSATGPWLMGRMYETSGSYHSALVLFMILPAVAAACIWFVNPRMWKADRMAEAPPIPTAKASLNASFVSPPGRRPAHRGRYCRPKEPPRRCARNDPPIAQRHKRSRSAPPPPDGCPA</sequence>
<dbReference type="PANTHER" id="PTHR11360:SF290">
    <property type="entry name" value="MONOCARBOXYLATE MFS PERMEASE"/>
    <property type="match status" value="1"/>
</dbReference>
<evidence type="ECO:0000256" key="5">
    <source>
        <dbReference type="SAM" id="Phobius"/>
    </source>
</evidence>
<dbReference type="PROSITE" id="PS50850">
    <property type="entry name" value="MFS"/>
    <property type="match status" value="1"/>
</dbReference>
<evidence type="ECO:0000256" key="4">
    <source>
        <dbReference type="SAM" id="MobiDB-lite"/>
    </source>
</evidence>
<name>A0A7W7AZA1_9SPHN</name>
<accession>A0A7W7AZA1</accession>
<keyword evidence="2 5" id="KW-1133">Transmembrane helix</keyword>
<feature type="transmembrane region" description="Helical" evidence="5">
    <location>
        <begin position="379"/>
        <end position="398"/>
    </location>
</feature>
<keyword evidence="8" id="KW-1185">Reference proteome</keyword>
<dbReference type="InterPro" id="IPR050327">
    <property type="entry name" value="Proton-linked_MCT"/>
</dbReference>
<dbReference type="EMBL" id="JACHNZ010000005">
    <property type="protein sequence ID" value="MBB4631077.1"/>
    <property type="molecule type" value="Genomic_DNA"/>
</dbReference>
<dbReference type="AlphaFoldDB" id="A0A7W7AZA1"/>
<feature type="transmembrane region" description="Helical" evidence="5">
    <location>
        <begin position="225"/>
        <end position="243"/>
    </location>
</feature>
<feature type="transmembrane region" description="Helical" evidence="5">
    <location>
        <begin position="85"/>
        <end position="103"/>
    </location>
</feature>
<dbReference type="Pfam" id="PF07690">
    <property type="entry name" value="MFS_1"/>
    <property type="match status" value="1"/>
</dbReference>
<dbReference type="SUPFAM" id="SSF103473">
    <property type="entry name" value="MFS general substrate transporter"/>
    <property type="match status" value="1"/>
</dbReference>
<gene>
    <name evidence="7" type="ORF">GGQ98_000684</name>
</gene>
<protein>
    <submittedName>
        <fullName evidence="7">Nitrate/nitrite transporter NarK</fullName>
    </submittedName>
</protein>
<comment type="caution">
    <text evidence="7">The sequence shown here is derived from an EMBL/GenBank/DDBJ whole genome shotgun (WGS) entry which is preliminary data.</text>
</comment>
<feature type="transmembrane region" description="Helical" evidence="5">
    <location>
        <begin position="144"/>
        <end position="165"/>
    </location>
</feature>
<feature type="transmembrane region" description="Helical" evidence="5">
    <location>
        <begin position="290"/>
        <end position="308"/>
    </location>
</feature>
<evidence type="ECO:0000256" key="1">
    <source>
        <dbReference type="ARBA" id="ARBA00022692"/>
    </source>
</evidence>
<evidence type="ECO:0000313" key="7">
    <source>
        <dbReference type="EMBL" id="MBB4631077.1"/>
    </source>
</evidence>
<feature type="transmembrane region" description="Helical" evidence="5">
    <location>
        <begin position="55"/>
        <end position="73"/>
    </location>
</feature>
<feature type="transmembrane region" description="Helical" evidence="5">
    <location>
        <begin position="314"/>
        <end position="335"/>
    </location>
</feature>
<feature type="domain" description="Major facilitator superfamily (MFS) profile" evidence="6">
    <location>
        <begin position="17"/>
        <end position="403"/>
    </location>
</feature>
<keyword evidence="3 5" id="KW-0472">Membrane</keyword>
<feature type="compositionally biased region" description="Pro residues" evidence="4">
    <location>
        <begin position="466"/>
        <end position="475"/>
    </location>
</feature>
<dbReference type="Gene3D" id="1.20.1250.20">
    <property type="entry name" value="MFS general substrate transporter like domains"/>
    <property type="match status" value="2"/>
</dbReference>
<feature type="region of interest" description="Disordered" evidence="4">
    <location>
        <begin position="420"/>
        <end position="475"/>
    </location>
</feature>
<proteinExistence type="predicted"/>
<evidence type="ECO:0000313" key="8">
    <source>
        <dbReference type="Proteomes" id="UP000566324"/>
    </source>
</evidence>